<dbReference type="EMBL" id="CP093846">
    <property type="protein sequence ID" value="UNS95678.1"/>
    <property type="molecule type" value="Genomic_DNA"/>
</dbReference>
<dbReference type="PANTHER" id="PTHR10742:SF410">
    <property type="entry name" value="LYSINE-SPECIFIC HISTONE DEMETHYLASE 2"/>
    <property type="match status" value="1"/>
</dbReference>
<feature type="region of interest" description="Disordered" evidence="1">
    <location>
        <begin position="1"/>
        <end position="28"/>
    </location>
</feature>
<sequence>MCASSASPSERARGPRNTARTPGKSAAADGGPRVLVLGAGIAGLVVAYELERLGFRVEVLEGAPYVGGRIRTHRFGAGPGAPAVELGAMRIPADHTHTLTYVRLLGLEGELRPFATLLSEERAKLRTAGGFVRVRDAAPHLCADFRAKVGLDRPRRAEDRRAVLFGAWLTAVVDAIAPADLREELSRDMGRRLVDMVARTDLEPFLRGPDADRLDLQGVFAAHPRLRAACGVRLSSFLDDVLTETSPHLLRLRGGMDRLPRALARRLRGPVRCGHRAVALTLERDGVRVLVRAGSRTRTHRAELAVCTLPFPALRGMRLGGLDEDKLAVLDEVVYCPATKVAFHCREPFWLHDGGIRGGASFTGGRIRQTYYPPAEDATDDGAALVASYTIGPEAAWLGRLPQRRRHRLVLDELSTLHPQLRRSGMVRAAVSVAWGSGSSLDAGCTTRWGMGAREVEAERVRAARPVHRLFFAGEHCSTAPAWIEGAIESALRAVAGVAHSPAVRRHGALPAGNDDTEGVAR</sequence>
<dbReference type="PANTHER" id="PTHR10742">
    <property type="entry name" value="FLAVIN MONOAMINE OXIDASE"/>
    <property type="match status" value="1"/>
</dbReference>
<keyword evidence="4" id="KW-1185">Reference proteome</keyword>
<evidence type="ECO:0000313" key="4">
    <source>
        <dbReference type="Proteomes" id="UP001202244"/>
    </source>
</evidence>
<dbReference type="InterPro" id="IPR050281">
    <property type="entry name" value="Flavin_monoamine_oxidase"/>
</dbReference>
<dbReference type="SUPFAM" id="SSF54373">
    <property type="entry name" value="FAD-linked reductases, C-terminal domain"/>
    <property type="match status" value="1"/>
</dbReference>
<dbReference type="Gene3D" id="3.90.660.10">
    <property type="match status" value="1"/>
</dbReference>
<dbReference type="Gene3D" id="3.50.50.60">
    <property type="entry name" value="FAD/NAD(P)-binding domain"/>
    <property type="match status" value="1"/>
</dbReference>
<protein>
    <submittedName>
        <fullName evidence="3">FAD-dependent oxidoreductase</fullName>
    </submittedName>
</protein>
<evidence type="ECO:0000313" key="3">
    <source>
        <dbReference type="EMBL" id="UNS95678.1"/>
    </source>
</evidence>
<dbReference type="InterPro" id="IPR002937">
    <property type="entry name" value="Amino_oxidase"/>
</dbReference>
<proteinExistence type="predicted"/>
<dbReference type="SUPFAM" id="SSF51905">
    <property type="entry name" value="FAD/NAD(P)-binding domain"/>
    <property type="match status" value="1"/>
</dbReference>
<evidence type="ECO:0000259" key="2">
    <source>
        <dbReference type="Pfam" id="PF01593"/>
    </source>
</evidence>
<feature type="domain" description="Amine oxidase" evidence="2">
    <location>
        <begin position="41"/>
        <end position="498"/>
    </location>
</feature>
<dbReference type="RefSeq" id="WP_242749479.1">
    <property type="nucleotide sequence ID" value="NZ_CP093846.1"/>
</dbReference>
<dbReference type="Gene3D" id="1.20.1440.240">
    <property type="match status" value="1"/>
</dbReference>
<organism evidence="3 4">
    <name type="scientific">Streptomyces tubbatahanensis</name>
    <dbReference type="NCBI Taxonomy" id="2923272"/>
    <lineage>
        <taxon>Bacteria</taxon>
        <taxon>Bacillati</taxon>
        <taxon>Actinomycetota</taxon>
        <taxon>Actinomycetes</taxon>
        <taxon>Kitasatosporales</taxon>
        <taxon>Streptomycetaceae</taxon>
        <taxon>Streptomyces</taxon>
    </lineage>
</organism>
<gene>
    <name evidence="3" type="ORF">MMF93_03645</name>
</gene>
<dbReference type="InterPro" id="IPR036188">
    <property type="entry name" value="FAD/NAD-bd_sf"/>
</dbReference>
<accession>A0ABY3XMN4</accession>
<dbReference type="Proteomes" id="UP001202244">
    <property type="component" value="Chromosome"/>
</dbReference>
<reference evidence="3 4" key="1">
    <citation type="journal article" date="2023" name="Microbiol. Spectr.">
        <title>Synergy between Genome Mining, Metabolomics, and Bioinformatics Uncovers Antibacterial Chlorinated Carbazole Alkaloids and Their Biosynthetic Gene Cluster from Streptomyces tubbatahanensis sp. nov., a Novel Actinomycete Isolated from Sulu Sea, Philippines.</title>
        <authorList>
            <person name="Tenebro C.P."/>
            <person name="Trono D.J.V.L."/>
            <person name="Balida L.A.P."/>
            <person name="Bayog L.K.A."/>
            <person name="Bruna J.R."/>
            <person name="Sabido E.M."/>
            <person name="Caspe D.P.C."/>
            <person name="de Los Santos E.L.C."/>
            <person name="Saludes J.P."/>
            <person name="Dalisay D.S."/>
        </authorList>
    </citation>
    <scope>NUCLEOTIDE SEQUENCE [LARGE SCALE GENOMIC DNA]</scope>
    <source>
        <strain evidence="3 4">DSD3025</strain>
    </source>
</reference>
<evidence type="ECO:0000256" key="1">
    <source>
        <dbReference type="SAM" id="MobiDB-lite"/>
    </source>
</evidence>
<name>A0ABY3XMN4_9ACTN</name>
<dbReference type="Pfam" id="PF01593">
    <property type="entry name" value="Amino_oxidase"/>
    <property type="match status" value="1"/>
</dbReference>